<reference evidence="1" key="1">
    <citation type="submission" date="2024-08" db="EMBL/GenBank/DDBJ databases">
        <authorList>
            <person name="Yu S.T."/>
        </authorList>
    </citation>
    <scope>NUCLEOTIDE SEQUENCE</scope>
    <source>
        <strain evidence="1">R33</strain>
    </source>
</reference>
<name>A0AB39YEI3_9ACTN</name>
<dbReference type="RefSeq" id="WP_159047151.1">
    <property type="nucleotide sequence ID" value="NZ_CP165727.1"/>
</dbReference>
<organism evidence="1">
    <name type="scientific">Streptomyces sp. R33</name>
    <dbReference type="NCBI Taxonomy" id="3238629"/>
    <lineage>
        <taxon>Bacteria</taxon>
        <taxon>Bacillati</taxon>
        <taxon>Actinomycetota</taxon>
        <taxon>Actinomycetes</taxon>
        <taxon>Kitasatosporales</taxon>
        <taxon>Streptomycetaceae</taxon>
        <taxon>Streptomyces</taxon>
    </lineage>
</organism>
<dbReference type="AlphaFoldDB" id="A0AB39YEI3"/>
<sequence>MATLLNRCYKVMPNLPGKDIAARMARKTAENITLRDYGEWDRLRPRNPALPQAGG</sequence>
<accession>A0AB39YEI3</accession>
<evidence type="ECO:0000313" key="1">
    <source>
        <dbReference type="EMBL" id="XDV66937.1"/>
    </source>
</evidence>
<dbReference type="EMBL" id="CP165727">
    <property type="protein sequence ID" value="XDV66937.1"/>
    <property type="molecule type" value="Genomic_DNA"/>
</dbReference>
<proteinExistence type="predicted"/>
<gene>
    <name evidence="1" type="ORF">AB5J51_30450</name>
</gene>
<protein>
    <submittedName>
        <fullName evidence="1">Uncharacterized protein</fullName>
    </submittedName>
</protein>